<gene>
    <name evidence="7" type="primary">alaC</name>
    <name evidence="7" type="ORF">L21SP5_00348</name>
</gene>
<reference evidence="7 8" key="1">
    <citation type="submission" date="2015-11" db="EMBL/GenBank/DDBJ databases">
        <title>Description and complete genome sequence of a novel strain predominating in hypersaline microbial mats and representing a new family of the Bacteriodetes phylum.</title>
        <authorList>
            <person name="Spring S."/>
            <person name="Bunk B."/>
            <person name="Sproer C."/>
            <person name="Klenk H.-P."/>
        </authorList>
    </citation>
    <scope>NUCLEOTIDE SEQUENCE [LARGE SCALE GENOMIC DNA]</scope>
    <source>
        <strain evidence="7 8">L21-Spi-D4</strain>
    </source>
</reference>
<keyword evidence="3 7" id="KW-0032">Aminotransferase</keyword>
<dbReference type="InterPro" id="IPR050596">
    <property type="entry name" value="AspAT/PAT-like"/>
</dbReference>
<dbReference type="PATRIC" id="fig|1307839.3.peg.381"/>
<dbReference type="CDD" id="cd00609">
    <property type="entry name" value="AAT_like"/>
    <property type="match status" value="1"/>
</dbReference>
<keyword evidence="5" id="KW-0663">Pyridoxal phosphate</keyword>
<dbReference type="SUPFAM" id="SSF53383">
    <property type="entry name" value="PLP-dependent transferases"/>
    <property type="match status" value="1"/>
</dbReference>
<evidence type="ECO:0000256" key="4">
    <source>
        <dbReference type="ARBA" id="ARBA00022679"/>
    </source>
</evidence>
<feature type="domain" description="Aminotransferase class I/classII large" evidence="6">
    <location>
        <begin position="65"/>
        <end position="359"/>
    </location>
</feature>
<evidence type="ECO:0000256" key="3">
    <source>
        <dbReference type="ARBA" id="ARBA00022576"/>
    </source>
</evidence>
<dbReference type="GO" id="GO:0004021">
    <property type="term" value="F:L-alanine:2-oxoglutarate aminotransferase activity"/>
    <property type="evidence" value="ECO:0007669"/>
    <property type="project" value="UniProtKB-EC"/>
</dbReference>
<evidence type="ECO:0000256" key="5">
    <source>
        <dbReference type="ARBA" id="ARBA00022898"/>
    </source>
</evidence>
<evidence type="ECO:0000256" key="2">
    <source>
        <dbReference type="ARBA" id="ARBA00007441"/>
    </source>
</evidence>
<dbReference type="EC" id="2.6.1.2" evidence="7"/>
<proteinExistence type="inferred from homology"/>
<dbReference type="InterPro" id="IPR015424">
    <property type="entry name" value="PyrdxlP-dep_Trfase"/>
</dbReference>
<evidence type="ECO:0000313" key="7">
    <source>
        <dbReference type="EMBL" id="ALO14027.1"/>
    </source>
</evidence>
<dbReference type="PANTHER" id="PTHR46383:SF1">
    <property type="entry name" value="ASPARTATE AMINOTRANSFERASE"/>
    <property type="match status" value="1"/>
</dbReference>
<keyword evidence="8" id="KW-1185">Reference proteome</keyword>
<evidence type="ECO:0000259" key="6">
    <source>
        <dbReference type="Pfam" id="PF00155"/>
    </source>
</evidence>
<evidence type="ECO:0000313" key="8">
    <source>
        <dbReference type="Proteomes" id="UP000064893"/>
    </source>
</evidence>
<dbReference type="EMBL" id="CP013118">
    <property type="protein sequence ID" value="ALO14027.1"/>
    <property type="molecule type" value="Genomic_DNA"/>
</dbReference>
<dbReference type="Gene3D" id="3.90.1150.100">
    <property type="match status" value="2"/>
</dbReference>
<dbReference type="PANTHER" id="PTHR46383">
    <property type="entry name" value="ASPARTATE AMINOTRANSFERASE"/>
    <property type="match status" value="1"/>
</dbReference>
<keyword evidence="4 7" id="KW-0808">Transferase</keyword>
<dbReference type="Gene3D" id="3.40.640.10">
    <property type="entry name" value="Type I PLP-dependent aspartate aminotransferase-like (Major domain)"/>
    <property type="match status" value="1"/>
</dbReference>
<keyword evidence="7" id="KW-0670">Pyruvate</keyword>
<organism evidence="7 8">
    <name type="scientific">Salinivirga cyanobacteriivorans</name>
    <dbReference type="NCBI Taxonomy" id="1307839"/>
    <lineage>
        <taxon>Bacteria</taxon>
        <taxon>Pseudomonadati</taxon>
        <taxon>Bacteroidota</taxon>
        <taxon>Bacteroidia</taxon>
        <taxon>Bacteroidales</taxon>
        <taxon>Salinivirgaceae</taxon>
        <taxon>Salinivirga</taxon>
    </lineage>
</organism>
<dbReference type="OrthoDB" id="1112781at2"/>
<comment type="similarity">
    <text evidence="2">Belongs to the class-I pyridoxal-phosphate-dependent aminotransferase family.</text>
</comment>
<dbReference type="GO" id="GO:0030170">
    <property type="term" value="F:pyridoxal phosphate binding"/>
    <property type="evidence" value="ECO:0007669"/>
    <property type="project" value="InterPro"/>
</dbReference>
<name>A0A0S2HVF5_9BACT</name>
<dbReference type="KEGG" id="blq:L21SP5_00348"/>
<accession>A0A0S2HVF5</accession>
<dbReference type="RefSeq" id="WP_057951616.1">
    <property type="nucleotide sequence ID" value="NZ_CP013118.1"/>
</dbReference>
<dbReference type="GO" id="GO:0006520">
    <property type="term" value="P:amino acid metabolic process"/>
    <property type="evidence" value="ECO:0007669"/>
    <property type="project" value="InterPro"/>
</dbReference>
<sequence length="439" mass="49205">MSKNTPINFDVVKSKIESLNIPDLSKATIREIVKVVDMIQAETGDKYIRMEMGVPGLPPEKIGTEAEIAALKAGVANNYPSIEGIPELKNETARFIKNFMNIDISPEGCVATTGSMQGGYASFQAVSSMDKKKDTALFIDPGFPIQKQQFKVIGAKFQSFDAYDYRGEKLRDKLEEFLSKGNINSIIFSNPNNPSWICLTDEELKIIGELANKYDVIVIEDLAYFGMDFRQDFSTPGQPPFQPSVANYTDNWIMLISSSKVFSYAGQRMAVMAISDKLYNRSYPDLQERFGADKFGYAIVYRLLYSLSSGASHSGQHALAAMFKAASDGKFNFVEPVKEYGERAKIMKKLFTKYGFEIVYNKDLDQDLADGFYFTIAYPGMNGGELIENLLYYGISAISLRGAGSTHVDGLRACVSQIQRSQFDDLEYRLKRFHEDFPN</sequence>
<dbReference type="Pfam" id="PF00155">
    <property type="entry name" value="Aminotran_1_2"/>
    <property type="match status" value="1"/>
</dbReference>
<protein>
    <submittedName>
        <fullName evidence="7">Glutamate-pyruvate aminotransferase AlaC</fullName>
        <ecNumber evidence="7">2.6.1.2</ecNumber>
    </submittedName>
</protein>
<evidence type="ECO:0000256" key="1">
    <source>
        <dbReference type="ARBA" id="ARBA00001933"/>
    </source>
</evidence>
<dbReference type="Proteomes" id="UP000064893">
    <property type="component" value="Chromosome"/>
</dbReference>
<dbReference type="AlphaFoldDB" id="A0A0S2HVF5"/>
<comment type="cofactor">
    <cofactor evidence="1">
        <name>pyridoxal 5'-phosphate</name>
        <dbReference type="ChEBI" id="CHEBI:597326"/>
    </cofactor>
</comment>
<dbReference type="InterPro" id="IPR004839">
    <property type="entry name" value="Aminotransferase_I/II_large"/>
</dbReference>
<dbReference type="InterPro" id="IPR015421">
    <property type="entry name" value="PyrdxlP-dep_Trfase_major"/>
</dbReference>
<dbReference type="STRING" id="1307839.L21SP5_00348"/>